<organism evidence="1">
    <name type="scientific">Anguilla anguilla</name>
    <name type="common">European freshwater eel</name>
    <name type="synonym">Muraena anguilla</name>
    <dbReference type="NCBI Taxonomy" id="7936"/>
    <lineage>
        <taxon>Eukaryota</taxon>
        <taxon>Metazoa</taxon>
        <taxon>Chordata</taxon>
        <taxon>Craniata</taxon>
        <taxon>Vertebrata</taxon>
        <taxon>Euteleostomi</taxon>
        <taxon>Actinopterygii</taxon>
        <taxon>Neopterygii</taxon>
        <taxon>Teleostei</taxon>
        <taxon>Anguilliformes</taxon>
        <taxon>Anguillidae</taxon>
        <taxon>Anguilla</taxon>
    </lineage>
</organism>
<proteinExistence type="predicted"/>
<reference evidence="1" key="2">
    <citation type="journal article" date="2015" name="Fish Shellfish Immunol.">
        <title>Early steps in the European eel (Anguilla anguilla)-Vibrio vulnificus interaction in the gills: Role of the RtxA13 toxin.</title>
        <authorList>
            <person name="Callol A."/>
            <person name="Pajuelo D."/>
            <person name="Ebbesson L."/>
            <person name="Teles M."/>
            <person name="MacKenzie S."/>
            <person name="Amaro C."/>
        </authorList>
    </citation>
    <scope>NUCLEOTIDE SEQUENCE</scope>
</reference>
<dbReference type="EMBL" id="GBXM01010350">
    <property type="protein sequence ID" value="JAH98227.1"/>
    <property type="molecule type" value="Transcribed_RNA"/>
</dbReference>
<accession>A0A0E9X698</accession>
<sequence length="74" mass="8590">MRKNLHKVRVSKACLGYYQFPTSSTQVCASTTVMSHLYCVFLSRHISCQGLIVLLIVKRYLKLFNLKTQLLIFH</sequence>
<evidence type="ECO:0000313" key="1">
    <source>
        <dbReference type="EMBL" id="JAH98227.1"/>
    </source>
</evidence>
<reference evidence="1" key="1">
    <citation type="submission" date="2014-11" db="EMBL/GenBank/DDBJ databases">
        <authorList>
            <person name="Amaro Gonzalez C."/>
        </authorList>
    </citation>
    <scope>NUCLEOTIDE SEQUENCE</scope>
</reference>
<protein>
    <submittedName>
        <fullName evidence="1">Uncharacterized protein</fullName>
    </submittedName>
</protein>
<dbReference type="AlphaFoldDB" id="A0A0E9X698"/>
<name>A0A0E9X698_ANGAN</name>